<dbReference type="EMBL" id="JAZDWU010000002">
    <property type="protein sequence ID" value="KAL0011443.1"/>
    <property type="molecule type" value="Genomic_DNA"/>
</dbReference>
<evidence type="ECO:0000259" key="1">
    <source>
        <dbReference type="Pfam" id="PF10551"/>
    </source>
</evidence>
<dbReference type="InterPro" id="IPR018289">
    <property type="entry name" value="MULE_transposase_dom"/>
</dbReference>
<dbReference type="Pfam" id="PF10551">
    <property type="entry name" value="MULE"/>
    <property type="match status" value="1"/>
</dbReference>
<keyword evidence="4" id="KW-1185">Reference proteome</keyword>
<organism evidence="3 4">
    <name type="scientific">Lithocarpus litseifolius</name>
    <dbReference type="NCBI Taxonomy" id="425828"/>
    <lineage>
        <taxon>Eukaryota</taxon>
        <taxon>Viridiplantae</taxon>
        <taxon>Streptophyta</taxon>
        <taxon>Embryophyta</taxon>
        <taxon>Tracheophyta</taxon>
        <taxon>Spermatophyta</taxon>
        <taxon>Magnoliopsida</taxon>
        <taxon>eudicotyledons</taxon>
        <taxon>Gunneridae</taxon>
        <taxon>Pentapetalae</taxon>
        <taxon>rosids</taxon>
        <taxon>fabids</taxon>
        <taxon>Fagales</taxon>
        <taxon>Fagaceae</taxon>
        <taxon>Lithocarpus</taxon>
    </lineage>
</organism>
<comment type="caution">
    <text evidence="3">The sequence shown here is derived from an EMBL/GenBank/DDBJ whole genome shotgun (WGS) entry which is preliminary data.</text>
</comment>
<feature type="domain" description="MULE transposase" evidence="1">
    <location>
        <begin position="212"/>
        <end position="273"/>
    </location>
</feature>
<evidence type="ECO:0008006" key="5">
    <source>
        <dbReference type="Google" id="ProtNLM"/>
    </source>
</evidence>
<gene>
    <name evidence="3" type="ORF">SO802_006551</name>
</gene>
<evidence type="ECO:0000313" key="3">
    <source>
        <dbReference type="EMBL" id="KAL0011443.1"/>
    </source>
</evidence>
<accession>A0AAW2DPA6</accession>
<evidence type="ECO:0000259" key="2">
    <source>
        <dbReference type="Pfam" id="PF17808"/>
    </source>
</evidence>
<dbReference type="PANTHER" id="PTHR31973">
    <property type="entry name" value="POLYPROTEIN, PUTATIVE-RELATED"/>
    <property type="match status" value="1"/>
</dbReference>
<dbReference type="PANTHER" id="PTHR31973:SF195">
    <property type="entry name" value="MUDR FAMILY TRANSPOSASE"/>
    <property type="match status" value="1"/>
</dbReference>
<dbReference type="InterPro" id="IPR040974">
    <property type="entry name" value="Fn3_PAP"/>
</dbReference>
<proteinExistence type="predicted"/>
<dbReference type="Proteomes" id="UP001459277">
    <property type="component" value="Unassembled WGS sequence"/>
</dbReference>
<sequence length="320" mass="35814">MAMAEASWLDLQATTLSHMNYQRGGSIPLHFKVGFSMDVNLFFKDRIVFAPIEIKGDKHVKIIFDRINSTPQLKAAKLYISVERRAEVGGEYVQQTILEGGGGEELQSLHANGHPTLTPCTTVRDTLPCHETPTPMEVCKSSYQQECRNISRGEDEGDVDHGRDEYEEMIGKDDFHEYVDHYENVENAHNDVVDDHDDDAMEFHDDIGDHIGKLLIAMATDANNEIFPFAFAVEDDETRASWGCFLSCLQTAIQHVVPDSGNCIISDRHRAIIAYNMFANHESNSQYASTGKASLRFQLINQRADFSFALFSGGLANVCS</sequence>
<name>A0AAW2DPA6_9ROSI</name>
<dbReference type="AlphaFoldDB" id="A0AAW2DPA6"/>
<protein>
    <recommendedName>
        <fullName evidence="5">MULE transposase domain-containing protein</fullName>
    </recommendedName>
</protein>
<evidence type="ECO:0000313" key="4">
    <source>
        <dbReference type="Proteomes" id="UP001459277"/>
    </source>
</evidence>
<dbReference type="Pfam" id="PF17808">
    <property type="entry name" value="fn3_PAP"/>
    <property type="match status" value="1"/>
</dbReference>
<reference evidence="3 4" key="1">
    <citation type="submission" date="2024-01" db="EMBL/GenBank/DDBJ databases">
        <title>A telomere-to-telomere, gap-free genome of sweet tea (Lithocarpus litseifolius).</title>
        <authorList>
            <person name="Zhou J."/>
        </authorList>
    </citation>
    <scope>NUCLEOTIDE SEQUENCE [LARGE SCALE GENOMIC DNA]</scope>
    <source>
        <strain evidence="3">Zhou-2022a</strain>
        <tissue evidence="3">Leaf</tissue>
    </source>
</reference>
<feature type="domain" description="Purple acid phosphatase Fn3-like" evidence="2">
    <location>
        <begin position="278"/>
        <end position="317"/>
    </location>
</feature>